<keyword evidence="8" id="KW-1185">Reference proteome</keyword>
<name>A0ABP9RLV2_9ACTN</name>
<dbReference type="PROSITE" id="PS51128">
    <property type="entry name" value="ZF_DKSA_2"/>
    <property type="match status" value="1"/>
</dbReference>
<reference evidence="8" key="1">
    <citation type="journal article" date="2019" name="Int. J. Syst. Evol. Microbiol.">
        <title>The Global Catalogue of Microorganisms (GCM) 10K type strain sequencing project: providing services to taxonomists for standard genome sequencing and annotation.</title>
        <authorList>
            <consortium name="The Broad Institute Genomics Platform"/>
            <consortium name="The Broad Institute Genome Sequencing Center for Infectious Disease"/>
            <person name="Wu L."/>
            <person name="Ma J."/>
        </authorList>
    </citation>
    <scope>NUCLEOTIDE SEQUENCE [LARGE SCALE GENOMIC DNA]</scope>
    <source>
        <strain evidence="8">JCM 18304</strain>
    </source>
</reference>
<evidence type="ECO:0000256" key="3">
    <source>
        <dbReference type="ARBA" id="ARBA00022833"/>
    </source>
</evidence>
<feature type="zinc finger region" description="dksA C4-type" evidence="4">
    <location>
        <begin position="99"/>
        <end position="123"/>
    </location>
</feature>
<dbReference type="Gene3D" id="1.20.120.910">
    <property type="entry name" value="DksA, coiled-coil domain"/>
    <property type="match status" value="1"/>
</dbReference>
<organism evidence="7 8">
    <name type="scientific">Rugosimonospora acidiphila</name>
    <dbReference type="NCBI Taxonomy" id="556531"/>
    <lineage>
        <taxon>Bacteria</taxon>
        <taxon>Bacillati</taxon>
        <taxon>Actinomycetota</taxon>
        <taxon>Actinomycetes</taxon>
        <taxon>Micromonosporales</taxon>
        <taxon>Micromonosporaceae</taxon>
        <taxon>Rugosimonospora</taxon>
    </lineage>
</organism>
<dbReference type="Pfam" id="PF01258">
    <property type="entry name" value="zf-dskA_traR"/>
    <property type="match status" value="1"/>
</dbReference>
<accession>A0ABP9RLV2</accession>
<dbReference type="SUPFAM" id="SSF57716">
    <property type="entry name" value="Glucocorticoid receptor-like (DNA-binding domain)"/>
    <property type="match status" value="1"/>
</dbReference>
<keyword evidence="2" id="KW-0863">Zinc-finger</keyword>
<evidence type="ECO:0000313" key="8">
    <source>
        <dbReference type="Proteomes" id="UP001501570"/>
    </source>
</evidence>
<dbReference type="RefSeq" id="WP_345627081.1">
    <property type="nucleotide sequence ID" value="NZ_BAABJQ010000003.1"/>
</dbReference>
<evidence type="ECO:0000256" key="2">
    <source>
        <dbReference type="ARBA" id="ARBA00022771"/>
    </source>
</evidence>
<dbReference type="InterPro" id="IPR000962">
    <property type="entry name" value="Znf_DskA_TraR"/>
</dbReference>
<protein>
    <recommendedName>
        <fullName evidence="6">Zinc finger DksA/TraR C4-type domain-containing protein</fullName>
    </recommendedName>
</protein>
<evidence type="ECO:0000256" key="1">
    <source>
        <dbReference type="ARBA" id="ARBA00022723"/>
    </source>
</evidence>
<evidence type="ECO:0000256" key="5">
    <source>
        <dbReference type="SAM" id="MobiDB-lite"/>
    </source>
</evidence>
<feature type="region of interest" description="Disordered" evidence="5">
    <location>
        <begin position="132"/>
        <end position="201"/>
    </location>
</feature>
<keyword evidence="3" id="KW-0862">Zinc</keyword>
<feature type="compositionally biased region" description="Polar residues" evidence="5">
    <location>
        <begin position="191"/>
        <end position="201"/>
    </location>
</feature>
<evidence type="ECO:0000256" key="4">
    <source>
        <dbReference type="PROSITE-ProRule" id="PRU00510"/>
    </source>
</evidence>
<comment type="caution">
    <text evidence="7">The sequence shown here is derived from an EMBL/GenBank/DDBJ whole genome shotgun (WGS) entry which is preliminary data.</text>
</comment>
<dbReference type="PANTHER" id="PTHR33823">
    <property type="entry name" value="RNA POLYMERASE-BINDING TRANSCRIPTION FACTOR DKSA-RELATED"/>
    <property type="match status" value="1"/>
</dbReference>
<dbReference type="PANTHER" id="PTHR33823:SF4">
    <property type="entry name" value="GENERAL STRESS PROTEIN 16O"/>
    <property type="match status" value="1"/>
</dbReference>
<feature type="domain" description="Zinc finger DksA/TraR C4-type" evidence="6">
    <location>
        <begin position="94"/>
        <end position="125"/>
    </location>
</feature>
<evidence type="ECO:0000259" key="6">
    <source>
        <dbReference type="Pfam" id="PF01258"/>
    </source>
</evidence>
<proteinExistence type="predicted"/>
<dbReference type="Proteomes" id="UP001501570">
    <property type="component" value="Unassembled WGS sequence"/>
</dbReference>
<keyword evidence="1" id="KW-0479">Metal-binding</keyword>
<feature type="compositionally biased region" description="Low complexity" evidence="5">
    <location>
        <begin position="172"/>
        <end position="189"/>
    </location>
</feature>
<sequence length="201" mass="20288">MSGTHLPTPEPPRPELLLSLPTLRARLEEQRQFRIEQIAALMGVGGAHAGSLDGVPGVDSATDNAQSQVTAALLAGARRALTDIETALYRIMNGQYGSCLQCGAPIGMQRLRTLPQTALCADCHRARGARATEASAAGPSRGVPARPASVPGPASTPSPASVPRPASTPEGAPDAMAAPTEADPAAGADSTARTPSGSVGA</sequence>
<gene>
    <name evidence="7" type="ORF">GCM10023322_13370</name>
</gene>
<dbReference type="EMBL" id="BAABJQ010000003">
    <property type="protein sequence ID" value="GAA5180633.1"/>
    <property type="molecule type" value="Genomic_DNA"/>
</dbReference>
<evidence type="ECO:0000313" key="7">
    <source>
        <dbReference type="EMBL" id="GAA5180633.1"/>
    </source>
</evidence>